<dbReference type="Proteomes" id="UP000239388">
    <property type="component" value="Unassembled WGS sequence"/>
</dbReference>
<dbReference type="PANTHER" id="PTHR30093">
    <property type="entry name" value="GENERAL SECRETION PATHWAY PROTEIN G"/>
    <property type="match status" value="1"/>
</dbReference>
<evidence type="ECO:0000313" key="5">
    <source>
        <dbReference type="Proteomes" id="UP000239388"/>
    </source>
</evidence>
<dbReference type="PANTHER" id="PTHR30093:SF2">
    <property type="entry name" value="TYPE II SECRETION SYSTEM PROTEIN H"/>
    <property type="match status" value="1"/>
</dbReference>
<comment type="caution">
    <text evidence="4">The sequence shown here is derived from an EMBL/GenBank/DDBJ whole genome shotgun (WGS) entry which is preliminary data.</text>
</comment>
<feature type="region of interest" description="Disordered" evidence="1">
    <location>
        <begin position="275"/>
        <end position="298"/>
    </location>
</feature>
<keyword evidence="2" id="KW-1133">Transmembrane helix</keyword>
<dbReference type="AlphaFoldDB" id="A0A2S8G0J7"/>
<keyword evidence="2" id="KW-0472">Membrane</keyword>
<dbReference type="EMBL" id="PUIB01000011">
    <property type="protein sequence ID" value="PQO37972.1"/>
    <property type="molecule type" value="Genomic_DNA"/>
</dbReference>
<evidence type="ECO:0000259" key="3">
    <source>
        <dbReference type="Pfam" id="PF07596"/>
    </source>
</evidence>
<dbReference type="RefSeq" id="WP_105352971.1">
    <property type="nucleotide sequence ID" value="NZ_PUIB01000011.1"/>
</dbReference>
<evidence type="ECO:0000256" key="1">
    <source>
        <dbReference type="SAM" id="MobiDB-lite"/>
    </source>
</evidence>
<dbReference type="Pfam" id="PF07596">
    <property type="entry name" value="SBP_bac_10"/>
    <property type="match status" value="1"/>
</dbReference>
<organism evidence="4 5">
    <name type="scientific">Blastopirellula marina</name>
    <dbReference type="NCBI Taxonomy" id="124"/>
    <lineage>
        <taxon>Bacteria</taxon>
        <taxon>Pseudomonadati</taxon>
        <taxon>Planctomycetota</taxon>
        <taxon>Planctomycetia</taxon>
        <taxon>Pirellulales</taxon>
        <taxon>Pirellulaceae</taxon>
        <taxon>Blastopirellula</taxon>
    </lineage>
</organism>
<protein>
    <recommendedName>
        <fullName evidence="3">DUF1559 domain-containing protein</fullName>
    </recommendedName>
</protein>
<reference evidence="4 5" key="1">
    <citation type="submission" date="2018-02" db="EMBL/GenBank/DDBJ databases">
        <title>Comparative genomes isolates from brazilian mangrove.</title>
        <authorList>
            <person name="Araujo J.E."/>
            <person name="Taketani R.G."/>
            <person name="Silva M.C.P."/>
            <person name="Loureco M.V."/>
            <person name="Andreote F.D."/>
        </authorList>
    </citation>
    <scope>NUCLEOTIDE SEQUENCE [LARGE SCALE GENOMIC DNA]</scope>
    <source>
        <strain evidence="4 5">NAP PRIS-MGV</strain>
    </source>
</reference>
<feature type="transmembrane region" description="Helical" evidence="2">
    <location>
        <begin position="38"/>
        <end position="58"/>
    </location>
</feature>
<proteinExistence type="predicted"/>
<accession>A0A2S8G0J7</accession>
<feature type="domain" description="DUF1559" evidence="3">
    <location>
        <begin position="66"/>
        <end position="184"/>
    </location>
</feature>
<dbReference type="OrthoDB" id="270546at2"/>
<sequence>MILPSDDIAWQTLPKNLHLSSPNENEERSGAHEFPLRAVSVVVVLCLGVVTVIFGWQWREDLAEQECDNRLKAIGLALFNYFDTYHEFPPARLDGHSWRVRMVPYLVSSPYYSNYRFEEPWNSDWNLQLESLPLESWKMEEPIICYPNLFWQCPGERQDETVSHTAYLMLVGPHAFGRKEKGIRWQEITDDPATTIAVAETASHSIHWLQPKDLEVETMSFQINDPEKPSISSHHPHGPHVLFCDGTVAQLGPDLPPEVLKAMITIDGGEKIVRDQNAPGGYHLEEETTTSEAADVQP</sequence>
<name>A0A2S8G0J7_9BACT</name>
<keyword evidence="2" id="KW-0812">Transmembrane</keyword>
<evidence type="ECO:0000256" key="2">
    <source>
        <dbReference type="SAM" id="Phobius"/>
    </source>
</evidence>
<dbReference type="InterPro" id="IPR011453">
    <property type="entry name" value="DUF1559"/>
</dbReference>
<gene>
    <name evidence="4" type="ORF">C5Y98_07720</name>
</gene>
<evidence type="ECO:0000313" key="4">
    <source>
        <dbReference type="EMBL" id="PQO37972.1"/>
    </source>
</evidence>